<dbReference type="Proteomes" id="UP000001557">
    <property type="component" value="Chromosome"/>
</dbReference>
<evidence type="ECO:0000313" key="1">
    <source>
        <dbReference type="EMBL" id="ABN63032.1"/>
    </source>
</evidence>
<name>A3D8G9_SHEB5</name>
<gene>
    <name evidence="1" type="ordered locus">Sbal_3556</name>
</gene>
<sequence>MNNLKSTQTLLSKSVAAEFLTNESKTLTREDAECFTHEILTNERNTKLNLMLMMHKRGFEVLGYKDFKSYVFDELPMTYDAVIKQMIAAETTAKLFGIEYVGFYSDSAMRTLRRLPLQVQVQLVLILKNKVGKKPDEPLTLSELTKKAVDMALVEYSGNNRILRDLNKTLDNEDLDNNYHMYEYDYLAIFENHSEDEFIKTHGFSRWDKRSLNLLKKDELMDIEKDELVKTLECNWSCSNMLNHVNIYHSVHLEEMKFECMSSHANAVYFLASLYDTDIERGTIIEDEDEDEDEDEGEGEEILSLEDLLENEFFADTTAPDIKKNYNVMRDKVKKIVVNSIYKKLKNKNPKAAILMAISDELDLDELNCAQAFFSLLYEERAKDAIDDGEGFDDENQS</sequence>
<proteinExistence type="predicted"/>
<dbReference type="HOGENOM" id="CLU_688658_0_0_6"/>
<accession>A3D8G9</accession>
<evidence type="ECO:0000313" key="2">
    <source>
        <dbReference type="Proteomes" id="UP000001557"/>
    </source>
</evidence>
<dbReference type="EMBL" id="CP000563">
    <property type="protein sequence ID" value="ABN63032.1"/>
    <property type="molecule type" value="Genomic_DNA"/>
</dbReference>
<dbReference type="KEGG" id="sbl:Sbal_3556"/>
<organism evidence="1 2">
    <name type="scientific">Shewanella baltica (strain OS155 / ATCC BAA-1091)</name>
    <dbReference type="NCBI Taxonomy" id="325240"/>
    <lineage>
        <taxon>Bacteria</taxon>
        <taxon>Pseudomonadati</taxon>
        <taxon>Pseudomonadota</taxon>
        <taxon>Gammaproteobacteria</taxon>
        <taxon>Alteromonadales</taxon>
        <taxon>Shewanellaceae</taxon>
        <taxon>Shewanella</taxon>
    </lineage>
</organism>
<reference evidence="1 2" key="1">
    <citation type="submission" date="2007-02" db="EMBL/GenBank/DDBJ databases">
        <title>Complete sequence of chromosome of Shewanella baltica OS155.</title>
        <authorList>
            <consortium name="US DOE Joint Genome Institute"/>
            <person name="Copeland A."/>
            <person name="Lucas S."/>
            <person name="Lapidus A."/>
            <person name="Barry K."/>
            <person name="Detter J.C."/>
            <person name="Glavina del Rio T."/>
            <person name="Hammon N."/>
            <person name="Israni S."/>
            <person name="Dalin E."/>
            <person name="Tice H."/>
            <person name="Pitluck S."/>
            <person name="Sims D.R."/>
            <person name="Brettin T."/>
            <person name="Bruce D."/>
            <person name="Han C."/>
            <person name="Tapia R."/>
            <person name="Brainard J."/>
            <person name="Schmutz J."/>
            <person name="Larimer F."/>
            <person name="Land M."/>
            <person name="Hauser L."/>
            <person name="Kyrpides N."/>
            <person name="Mikhailova N."/>
            <person name="Brettar I."/>
            <person name="Klappenbach J."/>
            <person name="Konstantinidis K."/>
            <person name="Rodrigues J."/>
            <person name="Tiedje J."/>
            <person name="Richardson P."/>
        </authorList>
    </citation>
    <scope>NUCLEOTIDE SEQUENCE [LARGE SCALE GENOMIC DNA]</scope>
    <source>
        <strain evidence="2">OS155 / ATCC BAA-1091</strain>
    </source>
</reference>
<dbReference type="RefSeq" id="WP_011847743.1">
    <property type="nucleotide sequence ID" value="NC_009052.1"/>
</dbReference>
<dbReference type="OrthoDB" id="9849300at2"/>
<protein>
    <submittedName>
        <fullName evidence="1">Uncharacterized protein</fullName>
    </submittedName>
</protein>
<dbReference type="AlphaFoldDB" id="A3D8G9"/>
<keyword evidence="2" id="KW-1185">Reference proteome</keyword>